<organism evidence="2 3">
    <name type="scientific">Holdemania filiformis DSM 12042</name>
    <dbReference type="NCBI Taxonomy" id="545696"/>
    <lineage>
        <taxon>Bacteria</taxon>
        <taxon>Bacillati</taxon>
        <taxon>Bacillota</taxon>
        <taxon>Erysipelotrichia</taxon>
        <taxon>Erysipelotrichales</taxon>
        <taxon>Erysipelotrichaceae</taxon>
        <taxon>Holdemania</taxon>
    </lineage>
</organism>
<sequence>MKSICVISGGGSGMGLEAAKILGRKHKIILMGRTVAKLENAVKQLRDAGIEAEAYPADASHRESVRQLAAYASQQGEVKVLIHAAGVSPHMTDAQKIFEINAIGTMNMDEEFVKIMPEGSCILNVSSMSAYMLPADKAPKQIYKLSLSDAEAFRLAVNQMLSQVPPEQQTGTAYTLSKNFVLWYTARMAVKFGKQGIRIVSISPGTFKTPMGEIEGKEAASFAERGALGRMGEPEEIAEMMAFMVSDECSYLTGVDILYDGGSVAALQAMREDRAQ</sequence>
<dbReference type="Pfam" id="PF13561">
    <property type="entry name" value="adh_short_C2"/>
    <property type="match status" value="1"/>
</dbReference>
<dbReference type="AlphaFoldDB" id="B9Y866"/>
<comment type="caution">
    <text evidence="2">The sequence shown here is derived from an EMBL/GenBank/DDBJ whole genome shotgun (WGS) entry which is preliminary data.</text>
</comment>
<dbReference type="CDD" id="cd05233">
    <property type="entry name" value="SDR_c"/>
    <property type="match status" value="1"/>
</dbReference>
<dbReference type="STRING" id="545696.HOLDEFILI_02013"/>
<proteinExistence type="inferred from homology"/>
<dbReference type="RefSeq" id="WP_006059201.1">
    <property type="nucleotide sequence ID" value="NZ_GG657556.1"/>
</dbReference>
<comment type="similarity">
    <text evidence="1">Belongs to the short-chain dehydrogenases/reductases (SDR) family.</text>
</comment>
<dbReference type="HOGENOM" id="CLU_010194_1_0_9"/>
<dbReference type="SUPFAM" id="SSF51735">
    <property type="entry name" value="NAD(P)-binding Rossmann-fold domains"/>
    <property type="match status" value="1"/>
</dbReference>
<accession>B9Y866</accession>
<dbReference type="Proteomes" id="UP000005950">
    <property type="component" value="Unassembled WGS sequence"/>
</dbReference>
<reference evidence="2 3" key="1">
    <citation type="submission" date="2008-12" db="EMBL/GenBank/DDBJ databases">
        <authorList>
            <person name="Fulton L."/>
            <person name="Clifton S."/>
            <person name="Fulton B."/>
            <person name="Xu J."/>
            <person name="Minx P."/>
            <person name="Pepin K.H."/>
            <person name="Johnson M."/>
            <person name="Bhonagiri V."/>
            <person name="Nash W.E."/>
            <person name="Mardis E.R."/>
            <person name="Wilson R.K."/>
        </authorList>
    </citation>
    <scope>NUCLEOTIDE SEQUENCE [LARGE SCALE GENOMIC DNA]</scope>
    <source>
        <strain evidence="2 3">DSM 12042</strain>
    </source>
</reference>
<dbReference type="Gene3D" id="3.40.50.720">
    <property type="entry name" value="NAD(P)-binding Rossmann-like Domain"/>
    <property type="match status" value="1"/>
</dbReference>
<dbReference type="Pfam" id="PF00106">
    <property type="entry name" value="adh_short"/>
    <property type="match status" value="1"/>
</dbReference>
<dbReference type="PANTHER" id="PTHR42760">
    <property type="entry name" value="SHORT-CHAIN DEHYDROGENASES/REDUCTASES FAMILY MEMBER"/>
    <property type="match status" value="1"/>
</dbReference>
<dbReference type="EMBL" id="ACCF01000113">
    <property type="protein sequence ID" value="EEF67822.1"/>
    <property type="molecule type" value="Genomic_DNA"/>
</dbReference>
<protein>
    <submittedName>
        <fullName evidence="2">Oxidoreductase, short chain dehydrogenase/reductase family protein</fullName>
    </submittedName>
</protein>
<dbReference type="eggNOG" id="COG1028">
    <property type="taxonomic scope" value="Bacteria"/>
</dbReference>
<name>B9Y866_9FIRM</name>
<dbReference type="InterPro" id="IPR036291">
    <property type="entry name" value="NAD(P)-bd_dom_sf"/>
</dbReference>
<dbReference type="OrthoDB" id="9803333at2"/>
<dbReference type="InterPro" id="IPR002347">
    <property type="entry name" value="SDR_fam"/>
</dbReference>
<reference evidence="2 3" key="2">
    <citation type="submission" date="2009-02" db="EMBL/GenBank/DDBJ databases">
        <title>Draft genome sequence of Holdemania filiformis DSM 12042.</title>
        <authorList>
            <person name="Sudarsanam P."/>
            <person name="Ley R."/>
            <person name="Guruge J."/>
            <person name="Turnbaugh P.J."/>
            <person name="Mahowald M."/>
            <person name="Liep D."/>
            <person name="Gordon J."/>
        </authorList>
    </citation>
    <scope>NUCLEOTIDE SEQUENCE [LARGE SCALE GENOMIC DNA]</scope>
    <source>
        <strain evidence="2 3">DSM 12042</strain>
    </source>
</reference>
<dbReference type="PRINTS" id="PR00081">
    <property type="entry name" value="GDHRDH"/>
</dbReference>
<evidence type="ECO:0000256" key="1">
    <source>
        <dbReference type="ARBA" id="ARBA00006484"/>
    </source>
</evidence>
<gene>
    <name evidence="2" type="ORF">HOLDEFILI_02013</name>
</gene>
<dbReference type="GO" id="GO:0016616">
    <property type="term" value="F:oxidoreductase activity, acting on the CH-OH group of donors, NAD or NADP as acceptor"/>
    <property type="evidence" value="ECO:0007669"/>
    <property type="project" value="TreeGrafter"/>
</dbReference>
<evidence type="ECO:0000313" key="3">
    <source>
        <dbReference type="Proteomes" id="UP000005950"/>
    </source>
</evidence>
<evidence type="ECO:0000313" key="2">
    <source>
        <dbReference type="EMBL" id="EEF67822.1"/>
    </source>
</evidence>